<dbReference type="PANTHER" id="PTHR11802">
    <property type="entry name" value="SERINE PROTEASE FAMILY S10 SERINE CARBOXYPEPTIDASE"/>
    <property type="match status" value="1"/>
</dbReference>
<dbReference type="Proteomes" id="UP000636800">
    <property type="component" value="Chromosome 7"/>
</dbReference>
<evidence type="ECO:0000313" key="4">
    <source>
        <dbReference type="EMBL" id="KAG0473970.1"/>
    </source>
</evidence>
<gene>
    <name evidence="4" type="ORF">HPP92_015827</name>
</gene>
<accession>A0A835QPE1</accession>
<dbReference type="GO" id="GO:0006508">
    <property type="term" value="P:proteolysis"/>
    <property type="evidence" value="ECO:0007669"/>
    <property type="project" value="InterPro"/>
</dbReference>
<dbReference type="AlphaFoldDB" id="A0A835QPE1"/>
<dbReference type="GO" id="GO:0004185">
    <property type="term" value="F:serine-type carboxypeptidase activity"/>
    <property type="evidence" value="ECO:0007669"/>
    <property type="project" value="InterPro"/>
</dbReference>
<dbReference type="PROSITE" id="PS00560">
    <property type="entry name" value="CARBOXYPEPT_SER_HIS"/>
    <property type="match status" value="1"/>
</dbReference>
<dbReference type="Pfam" id="PF00450">
    <property type="entry name" value="Peptidase_S10"/>
    <property type="match status" value="1"/>
</dbReference>
<dbReference type="GO" id="GO:0019748">
    <property type="term" value="P:secondary metabolic process"/>
    <property type="evidence" value="ECO:0007669"/>
    <property type="project" value="TreeGrafter"/>
</dbReference>
<organism evidence="4 5">
    <name type="scientific">Vanilla planifolia</name>
    <name type="common">Vanilla</name>
    <dbReference type="NCBI Taxonomy" id="51239"/>
    <lineage>
        <taxon>Eukaryota</taxon>
        <taxon>Viridiplantae</taxon>
        <taxon>Streptophyta</taxon>
        <taxon>Embryophyta</taxon>
        <taxon>Tracheophyta</taxon>
        <taxon>Spermatophyta</taxon>
        <taxon>Magnoliopsida</taxon>
        <taxon>Liliopsida</taxon>
        <taxon>Asparagales</taxon>
        <taxon>Orchidaceae</taxon>
        <taxon>Vanilloideae</taxon>
        <taxon>Vanilleae</taxon>
        <taxon>Vanilla</taxon>
    </lineage>
</organism>
<dbReference type="PRINTS" id="PR00724">
    <property type="entry name" value="CRBOXYPTASEC"/>
</dbReference>
<sequence length="472" mass="53848">MALGRPQWFVVPPFLFLLLCSMTMPNHLSAVTITHLPGFLQGALPFSLETGYITVDEVYGVEFFYYFVESERNSTVDPLVVWLNGGPGCSAFSGLALEIGPLKFKSEECNGSLPNLVYNPYTWTKFANIIFLDSPVGTGFSFSHHPKGYESSDKSWSKQTQVFLKKWLFEHQKFISNPLYIAGDSYAGKVVPVIVQLISEEKDFGMHPTFKLQGYMIGNPLTGDKIDCNARIPFALGMGLISEELFETVTKLCKGQNYQYPETALCASQIQIFEDFLSDIMWSHILESKCALASSKPGNKVRERSMLMMQENSTILWRKPEVPDVKCRTYANYLMYLWANNAETRKALHVKKGTVKEWQRCNDDLAYTEDVKSNMDYHINITTRGYRALVYSGDHDLLIPFVGTTEWIRSLGFPVLSQWRSWHVHGQVAGYTVFYSNNLTFATVKDGGHTAPEFKPWECMNMVWRWMNNRPL</sequence>
<dbReference type="PANTHER" id="PTHR11802:SF461">
    <property type="entry name" value="OS02G0687900 PROTEIN"/>
    <property type="match status" value="1"/>
</dbReference>
<comment type="caution">
    <text evidence="4">The sequence shown here is derived from an EMBL/GenBank/DDBJ whole genome shotgun (WGS) entry which is preliminary data.</text>
</comment>
<name>A0A835QPE1_VANPL</name>
<dbReference type="OrthoDB" id="9984778at2759"/>
<keyword evidence="5" id="KW-1185">Reference proteome</keyword>
<evidence type="ECO:0000313" key="5">
    <source>
        <dbReference type="Proteomes" id="UP000636800"/>
    </source>
</evidence>
<reference evidence="4 5" key="1">
    <citation type="journal article" date="2020" name="Nat. Food">
        <title>A phased Vanilla planifolia genome enables genetic improvement of flavour and production.</title>
        <authorList>
            <person name="Hasing T."/>
            <person name="Tang H."/>
            <person name="Brym M."/>
            <person name="Khazi F."/>
            <person name="Huang T."/>
            <person name="Chambers A.H."/>
        </authorList>
    </citation>
    <scope>NUCLEOTIDE SEQUENCE [LARGE SCALE GENOMIC DNA]</scope>
    <source>
        <tissue evidence="4">Leaf</tissue>
    </source>
</reference>
<dbReference type="InterPro" id="IPR029058">
    <property type="entry name" value="AB_hydrolase_fold"/>
</dbReference>
<dbReference type="FunFam" id="3.40.50.1820:FF:000072">
    <property type="entry name" value="Serine carboxypeptidase-like 19"/>
    <property type="match status" value="1"/>
</dbReference>
<dbReference type="SUPFAM" id="SSF53474">
    <property type="entry name" value="alpha/beta-Hydrolases"/>
    <property type="match status" value="1"/>
</dbReference>
<evidence type="ECO:0000256" key="2">
    <source>
        <dbReference type="ARBA" id="ARBA00023180"/>
    </source>
</evidence>
<dbReference type="InterPro" id="IPR033124">
    <property type="entry name" value="Ser_caboxypep_his_AS"/>
</dbReference>
<dbReference type="EMBL" id="JADCNL010000007">
    <property type="protein sequence ID" value="KAG0473970.1"/>
    <property type="molecule type" value="Genomic_DNA"/>
</dbReference>
<protein>
    <submittedName>
        <fullName evidence="4">Uncharacterized protein</fullName>
    </submittedName>
</protein>
<keyword evidence="3" id="KW-0732">Signal</keyword>
<proteinExistence type="inferred from homology"/>
<keyword evidence="2" id="KW-0325">Glycoprotein</keyword>
<evidence type="ECO:0000256" key="1">
    <source>
        <dbReference type="ARBA" id="ARBA00009431"/>
    </source>
</evidence>
<feature type="chain" id="PRO_5032815586" evidence="3">
    <location>
        <begin position="31"/>
        <end position="472"/>
    </location>
</feature>
<dbReference type="GO" id="GO:0016747">
    <property type="term" value="F:acyltransferase activity, transferring groups other than amino-acyl groups"/>
    <property type="evidence" value="ECO:0007669"/>
    <property type="project" value="TreeGrafter"/>
</dbReference>
<dbReference type="InterPro" id="IPR001563">
    <property type="entry name" value="Peptidase_S10"/>
</dbReference>
<feature type="signal peptide" evidence="3">
    <location>
        <begin position="1"/>
        <end position="30"/>
    </location>
</feature>
<comment type="similarity">
    <text evidence="1">Belongs to the peptidase S10 family.</text>
</comment>
<dbReference type="Gene3D" id="3.40.50.1820">
    <property type="entry name" value="alpha/beta hydrolase"/>
    <property type="match status" value="1"/>
</dbReference>
<evidence type="ECO:0000256" key="3">
    <source>
        <dbReference type="SAM" id="SignalP"/>
    </source>
</evidence>